<comment type="cofactor">
    <cofactor evidence="12">
        <name>Mg(2+)</name>
        <dbReference type="ChEBI" id="CHEBI:18420"/>
    </cofactor>
</comment>
<evidence type="ECO:0000256" key="9">
    <source>
        <dbReference type="ARBA" id="ARBA00022984"/>
    </source>
</evidence>
<feature type="binding site" evidence="12">
    <location>
        <begin position="111"/>
        <end position="117"/>
    </location>
    <ligand>
        <name>ATP</name>
        <dbReference type="ChEBI" id="CHEBI:30616"/>
    </ligand>
</feature>
<dbReference type="SUPFAM" id="SSF53244">
    <property type="entry name" value="MurD-like peptide ligases, peptide-binding domain"/>
    <property type="match status" value="1"/>
</dbReference>
<feature type="binding site" evidence="12">
    <location>
        <begin position="153"/>
        <end position="154"/>
    </location>
    <ligand>
        <name>UDP-N-acetyl-alpha-D-muramoyl-L-alanyl-D-glutamate</name>
        <dbReference type="ChEBI" id="CHEBI:83900"/>
    </ligand>
</feature>
<dbReference type="InterPro" id="IPR018109">
    <property type="entry name" value="Folylpolyglutamate_synth_CS"/>
</dbReference>
<evidence type="ECO:0000256" key="1">
    <source>
        <dbReference type="ARBA" id="ARBA00004752"/>
    </source>
</evidence>
<dbReference type="Pfam" id="PF01225">
    <property type="entry name" value="Mur_ligase"/>
    <property type="match status" value="1"/>
</dbReference>
<dbReference type="InterPro" id="IPR005761">
    <property type="entry name" value="UDP-N-AcMur-Glu-dNH2Pim_ligase"/>
</dbReference>
<dbReference type="Gene3D" id="3.90.190.20">
    <property type="entry name" value="Mur ligase, C-terminal domain"/>
    <property type="match status" value="1"/>
</dbReference>
<protein>
    <recommendedName>
        <fullName evidence="12">UDP-N-acetylmuramyl-tripeptide synthetase</fullName>
        <ecNumber evidence="12">6.3.2.-</ecNumber>
    </recommendedName>
    <alternativeName>
        <fullName evidence="12">UDP-MurNAc-tripeptide synthetase</fullName>
    </alternativeName>
</protein>
<dbReference type="Gene3D" id="3.40.1190.10">
    <property type="entry name" value="Mur-like, catalytic domain"/>
    <property type="match status" value="1"/>
</dbReference>
<comment type="pathway">
    <text evidence="1 12 13">Cell wall biogenesis; peptidoglycan biosynthesis.</text>
</comment>
<keyword evidence="6 12" id="KW-0547">Nucleotide-binding</keyword>
<comment type="similarity">
    <text evidence="2 12">Belongs to the MurCDEF family. MurE subfamily.</text>
</comment>
<feature type="domain" description="Mur ligase central" evidence="16">
    <location>
        <begin position="109"/>
        <end position="306"/>
    </location>
</feature>
<evidence type="ECO:0000313" key="17">
    <source>
        <dbReference type="EMBL" id="UOQ94020.1"/>
    </source>
</evidence>
<dbReference type="PANTHER" id="PTHR23135">
    <property type="entry name" value="MUR LIGASE FAMILY MEMBER"/>
    <property type="match status" value="1"/>
</dbReference>
<feature type="domain" description="Mur ligase C-terminal" evidence="15">
    <location>
        <begin position="329"/>
        <end position="457"/>
    </location>
</feature>
<dbReference type="SUPFAM" id="SSF63418">
    <property type="entry name" value="MurE/MurF N-terminal domain"/>
    <property type="match status" value="1"/>
</dbReference>
<dbReference type="PANTHER" id="PTHR23135:SF4">
    <property type="entry name" value="UDP-N-ACETYLMURAMOYL-L-ALANYL-D-GLUTAMATE--2,6-DIAMINOPIMELATE LIGASE MURE HOMOLOG, CHLOROPLASTIC"/>
    <property type="match status" value="1"/>
</dbReference>
<dbReference type="InterPro" id="IPR036615">
    <property type="entry name" value="Mur_ligase_C_dom_sf"/>
</dbReference>
<evidence type="ECO:0000259" key="16">
    <source>
        <dbReference type="Pfam" id="PF08245"/>
    </source>
</evidence>
<feature type="binding site" evidence="12">
    <location>
        <position position="177"/>
    </location>
    <ligand>
        <name>UDP-N-acetyl-alpha-D-muramoyl-L-alanyl-D-glutamate</name>
        <dbReference type="ChEBI" id="CHEBI:83900"/>
    </ligand>
</feature>
<feature type="binding site" evidence="12">
    <location>
        <position position="185"/>
    </location>
    <ligand>
        <name>UDP-N-acetyl-alpha-D-muramoyl-L-alanyl-D-glutamate</name>
        <dbReference type="ChEBI" id="CHEBI:83900"/>
    </ligand>
</feature>
<feature type="domain" description="Mur ligase N-terminal catalytic" evidence="14">
    <location>
        <begin position="25"/>
        <end position="97"/>
    </location>
</feature>
<dbReference type="EMBL" id="CP095074">
    <property type="protein sequence ID" value="UOQ94020.1"/>
    <property type="molecule type" value="Genomic_DNA"/>
</dbReference>
<keyword evidence="3 12" id="KW-0963">Cytoplasm</keyword>
<evidence type="ECO:0000256" key="11">
    <source>
        <dbReference type="ARBA" id="ARBA00023316"/>
    </source>
</evidence>
<evidence type="ECO:0000256" key="3">
    <source>
        <dbReference type="ARBA" id="ARBA00022490"/>
    </source>
</evidence>
<keyword evidence="4 12" id="KW-0436">Ligase</keyword>
<keyword evidence="5 12" id="KW-0132">Cell division</keyword>
<evidence type="ECO:0000259" key="14">
    <source>
        <dbReference type="Pfam" id="PF01225"/>
    </source>
</evidence>
<evidence type="ECO:0000256" key="4">
    <source>
        <dbReference type="ARBA" id="ARBA00022598"/>
    </source>
</evidence>
<comment type="PTM">
    <text evidence="12">Carboxylation is probably crucial for Mg(2+) binding and, consequently, for the gamma-phosphate positioning of ATP.</text>
</comment>
<evidence type="ECO:0000313" key="18">
    <source>
        <dbReference type="Proteomes" id="UP000831880"/>
    </source>
</evidence>
<name>A0ABY4H1H8_9BACI</name>
<dbReference type="InterPro" id="IPR036565">
    <property type="entry name" value="Mur-like_cat_sf"/>
</dbReference>
<dbReference type="PROSITE" id="PS01011">
    <property type="entry name" value="FOLYLPOLYGLU_SYNT_1"/>
    <property type="match status" value="1"/>
</dbReference>
<feature type="modified residue" description="N6-carboxylysine" evidence="12">
    <location>
        <position position="217"/>
    </location>
</feature>
<organism evidence="17 18">
    <name type="scientific">Halobacillus shinanisalinarum</name>
    <dbReference type="NCBI Taxonomy" id="2932258"/>
    <lineage>
        <taxon>Bacteria</taxon>
        <taxon>Bacillati</taxon>
        <taxon>Bacillota</taxon>
        <taxon>Bacilli</taxon>
        <taxon>Bacillales</taxon>
        <taxon>Bacillaceae</taxon>
        <taxon>Halobacillus</taxon>
    </lineage>
</organism>
<keyword evidence="7 12" id="KW-0067">ATP-binding</keyword>
<evidence type="ECO:0000256" key="12">
    <source>
        <dbReference type="HAMAP-Rule" id="MF_00208"/>
    </source>
</evidence>
<dbReference type="GO" id="GO:0008765">
    <property type="term" value="F:UDP-N-acetylmuramoylalanyl-D-glutamate-2,6-diaminopimelate ligase activity"/>
    <property type="evidence" value="ECO:0007669"/>
    <property type="project" value="UniProtKB-EC"/>
</dbReference>
<evidence type="ECO:0000256" key="10">
    <source>
        <dbReference type="ARBA" id="ARBA00023306"/>
    </source>
</evidence>
<keyword evidence="18" id="KW-1185">Reference proteome</keyword>
<keyword evidence="9 12" id="KW-0573">Peptidoglycan synthesis</keyword>
<evidence type="ECO:0000259" key="15">
    <source>
        <dbReference type="Pfam" id="PF02875"/>
    </source>
</evidence>
<evidence type="ECO:0000256" key="6">
    <source>
        <dbReference type="ARBA" id="ARBA00022741"/>
    </source>
</evidence>
<dbReference type="HAMAP" id="MF_00208">
    <property type="entry name" value="MurE"/>
    <property type="match status" value="1"/>
</dbReference>
<feature type="binding site" evidence="12">
    <location>
        <position position="32"/>
    </location>
    <ligand>
        <name>UDP-N-acetyl-alpha-D-muramoyl-L-alanyl-D-glutamate</name>
        <dbReference type="ChEBI" id="CHEBI:83900"/>
    </ligand>
</feature>
<evidence type="ECO:0000256" key="5">
    <source>
        <dbReference type="ARBA" id="ARBA00022618"/>
    </source>
</evidence>
<dbReference type="SUPFAM" id="SSF53623">
    <property type="entry name" value="MurD-like peptide ligases, catalytic domain"/>
    <property type="match status" value="1"/>
</dbReference>
<evidence type="ECO:0000256" key="2">
    <source>
        <dbReference type="ARBA" id="ARBA00005898"/>
    </source>
</evidence>
<dbReference type="Pfam" id="PF02875">
    <property type="entry name" value="Mur_ligase_C"/>
    <property type="match status" value="1"/>
</dbReference>
<dbReference type="Pfam" id="PF08245">
    <property type="entry name" value="Mur_ligase_M"/>
    <property type="match status" value="1"/>
</dbReference>
<feature type="binding site" evidence="12">
    <location>
        <position position="183"/>
    </location>
    <ligand>
        <name>UDP-N-acetyl-alpha-D-muramoyl-L-alanyl-D-glutamate</name>
        <dbReference type="ChEBI" id="CHEBI:83900"/>
    </ligand>
</feature>
<evidence type="ECO:0000256" key="7">
    <source>
        <dbReference type="ARBA" id="ARBA00022840"/>
    </source>
</evidence>
<reference evidence="17 18" key="1">
    <citation type="submission" date="2022-04" db="EMBL/GenBank/DDBJ databases">
        <title>Halobacillus sp. isolated from saltern.</title>
        <authorList>
            <person name="Won M."/>
            <person name="Lee C.-M."/>
            <person name="Woen H.-Y."/>
            <person name="Kwon S.-W."/>
        </authorList>
    </citation>
    <scope>NUCLEOTIDE SEQUENCE [LARGE SCALE GENOMIC DNA]</scope>
    <source>
        <strain evidence="17 18">SSTM10-2</strain>
    </source>
</reference>
<comment type="function">
    <text evidence="12">Catalyzes the addition of an amino acid to the nucleotide precursor UDP-N-acetylmuramoyl-L-alanyl-D-glutamate (UMAG) in the biosynthesis of bacterial cell-wall peptidoglycan.</text>
</comment>
<dbReference type="Proteomes" id="UP000831880">
    <property type="component" value="Chromosome"/>
</dbReference>
<dbReference type="EC" id="6.3.2.-" evidence="12"/>
<dbReference type="RefSeq" id="WP_244753629.1">
    <property type="nucleotide sequence ID" value="NZ_CP095074.1"/>
</dbReference>
<dbReference type="Gene3D" id="3.40.1390.10">
    <property type="entry name" value="MurE/MurF, N-terminal domain"/>
    <property type="match status" value="1"/>
</dbReference>
<dbReference type="InterPro" id="IPR013221">
    <property type="entry name" value="Mur_ligase_cen"/>
</dbReference>
<accession>A0ABY4H1H8</accession>
<keyword evidence="10 12" id="KW-0131">Cell cycle</keyword>
<sequence length="488" mass="54936">MKLEHLIEEFETEIEDKSMRKDITIQGIADSSMDVEKDFVFVAIKGFNADGHSFIEQAIQRGACAVVGEEAISNSSIPYIRVENSRKALGVIANKFYGSPSKDKLLIGVTGTNGKTTTSYLLKHILEESGVSCSMIGTIQNVINGEVTQCVNTTPNSLVLHELLSKSRDEVIIMEVSSHGLTQHRVEGLKFDYCLFTNLYHDHLDYHASMEEYFRAKSLLFDKLKAHGQAIVNTDSFWGEKLSARLQDKGKRPYTIDESEDSDLRLLNFNLENSTITVKDNNELIHICSPLSGVHNMYNVAMAYATAKHLKIAKERILKAIYEFTGVDGRFEVFQQDNGTTVVVDYAHTPDAIFHCLRTARLCGAKRVLHVFGFRGDRDPTKRREMLSITSELSDHYILTVDDLNTVSHKEMIETLKSLSDTFGNEKGAVVSDRTLAIKQALDQSESGDWIVITGKGHEKYQQNYDLPAESDKDTIMYLNNMKKRLLE</sequence>
<keyword evidence="12" id="KW-0460">Magnesium</keyword>
<dbReference type="InterPro" id="IPR000713">
    <property type="entry name" value="Mur_ligase_N"/>
</dbReference>
<dbReference type="InterPro" id="IPR035911">
    <property type="entry name" value="MurE/MurF_N"/>
</dbReference>
<dbReference type="InterPro" id="IPR004101">
    <property type="entry name" value="Mur_ligase_C"/>
</dbReference>
<feature type="binding site" evidence="12">
    <location>
        <position position="152"/>
    </location>
    <ligand>
        <name>UDP-N-acetyl-alpha-D-muramoyl-L-alanyl-D-glutamate</name>
        <dbReference type="ChEBI" id="CHEBI:83900"/>
    </ligand>
</feature>
<proteinExistence type="inferred from homology"/>
<evidence type="ECO:0000256" key="8">
    <source>
        <dbReference type="ARBA" id="ARBA00022960"/>
    </source>
</evidence>
<dbReference type="NCBIfam" id="NF001126">
    <property type="entry name" value="PRK00139.1-4"/>
    <property type="match status" value="1"/>
</dbReference>
<keyword evidence="8 12" id="KW-0133">Cell shape</keyword>
<evidence type="ECO:0000256" key="13">
    <source>
        <dbReference type="RuleBase" id="RU004135"/>
    </source>
</evidence>
<keyword evidence="11 12" id="KW-0961">Cell wall biogenesis/degradation</keyword>
<dbReference type="NCBIfam" id="TIGR01085">
    <property type="entry name" value="murE"/>
    <property type="match status" value="1"/>
</dbReference>
<comment type="subcellular location">
    <subcellularLocation>
        <location evidence="12 13">Cytoplasm</location>
    </subcellularLocation>
</comment>
<gene>
    <name evidence="12" type="primary">murE</name>
    <name evidence="17" type="ORF">MUO14_03355</name>
</gene>
<comment type="caution">
    <text evidence="12">Lacks conserved residue(s) required for the propagation of feature annotation.</text>
</comment>